<proteinExistence type="predicted"/>
<feature type="region of interest" description="Disordered" evidence="1">
    <location>
        <begin position="181"/>
        <end position="222"/>
    </location>
</feature>
<sequence length="346" mass="37507">MSSPSGARPADVAIETKSIDESSSATLDWRKCVNNSGQLYNFNDSTDMSQRKRSAEMGHVSRKHDKGKRRPSCIEHAGSVRSPAGSSGVQESGGPEREKRTQSLSTPDSLAGRENLASTLVNMALQSKLDLHAPDVLSRAISLLGKEHGESCGGVSLGSASACTSEERSVGCSDSLFSQKVQSGSTHQLPSGVDRKEKDPTPNAESLKSQPSMADKATSCSGQPQNEKLLAHLLTKRPVLNSILDVDDNVQVSEVLRNVLNEESTPYIKEALACLAPSSMLSEADHLYVERQRTNVQLVANRVKMWQVKQKQRSLFAQVAVLKEKIACADFAAALRKRRKENPKTP</sequence>
<feature type="compositionally biased region" description="Polar residues" evidence="1">
    <location>
        <begin position="203"/>
        <end position="222"/>
    </location>
</feature>
<dbReference type="AlphaFoldDB" id="A0A5S6QSB0"/>
<name>A0A5S6QSB0_TRIMR</name>
<feature type="compositionally biased region" description="Basic residues" evidence="1">
    <location>
        <begin position="60"/>
        <end position="71"/>
    </location>
</feature>
<protein>
    <submittedName>
        <fullName evidence="3">Uncharacterized protein</fullName>
    </submittedName>
</protein>
<feature type="region of interest" description="Disordered" evidence="1">
    <location>
        <begin position="1"/>
        <end position="111"/>
    </location>
</feature>
<evidence type="ECO:0000256" key="1">
    <source>
        <dbReference type="SAM" id="MobiDB-lite"/>
    </source>
</evidence>
<evidence type="ECO:0000313" key="2">
    <source>
        <dbReference type="Proteomes" id="UP000046395"/>
    </source>
</evidence>
<reference evidence="3" key="1">
    <citation type="submission" date="2019-12" db="UniProtKB">
        <authorList>
            <consortium name="WormBaseParasite"/>
        </authorList>
    </citation>
    <scope>IDENTIFICATION</scope>
</reference>
<organism evidence="2 3">
    <name type="scientific">Trichuris muris</name>
    <name type="common">Mouse whipworm</name>
    <dbReference type="NCBI Taxonomy" id="70415"/>
    <lineage>
        <taxon>Eukaryota</taxon>
        <taxon>Metazoa</taxon>
        <taxon>Ecdysozoa</taxon>
        <taxon>Nematoda</taxon>
        <taxon>Enoplea</taxon>
        <taxon>Dorylaimia</taxon>
        <taxon>Trichinellida</taxon>
        <taxon>Trichuridae</taxon>
        <taxon>Trichuris</taxon>
    </lineage>
</organism>
<dbReference type="WBParaSite" id="TMUE_2000010034.1">
    <property type="protein sequence ID" value="TMUE_2000010034.1"/>
    <property type="gene ID" value="WBGene00300818"/>
</dbReference>
<dbReference type="Proteomes" id="UP000046395">
    <property type="component" value="Unassembled WGS sequence"/>
</dbReference>
<accession>A0A5S6QSB0</accession>
<keyword evidence="2" id="KW-1185">Reference proteome</keyword>
<evidence type="ECO:0000313" key="3">
    <source>
        <dbReference type="WBParaSite" id="TMUE_2000010034.1"/>
    </source>
</evidence>
<feature type="compositionally biased region" description="Polar residues" evidence="1">
    <location>
        <begin position="33"/>
        <end position="48"/>
    </location>
</feature>